<dbReference type="PANTHER" id="PTHR22699">
    <property type="entry name" value="THIOREDOXIN DOMAIN-CONTAINING PROTEIN 16"/>
    <property type="match status" value="1"/>
</dbReference>
<proteinExistence type="predicted"/>
<dbReference type="PaxDb" id="10029-XP_007628451.1"/>
<reference evidence="5" key="1">
    <citation type="journal article" date="2011" name="Nat. Biotechnol.">
        <title>The genomic sequence of the Chinese hamster ovary (CHO)-K1 cell line.</title>
        <authorList>
            <person name="Xu X."/>
            <person name="Nagarajan H."/>
            <person name="Lewis N.E."/>
            <person name="Pan S."/>
            <person name="Cai Z."/>
            <person name="Liu X."/>
            <person name="Chen W."/>
            <person name="Xie M."/>
            <person name="Wang W."/>
            <person name="Hammond S."/>
            <person name="Andersen M.R."/>
            <person name="Neff N."/>
            <person name="Passarelli B."/>
            <person name="Koh W."/>
            <person name="Fan H.C."/>
            <person name="Wang J."/>
            <person name="Gui Y."/>
            <person name="Lee K.H."/>
            <person name="Betenbaugh M.J."/>
            <person name="Quake S.R."/>
            <person name="Famili I."/>
            <person name="Palsson B.O."/>
            <person name="Wang J."/>
        </authorList>
    </citation>
    <scope>NUCLEOTIDE SEQUENCE [LARGE SCALE GENOMIC DNA]</scope>
    <source>
        <strain evidence="5">CHO K1 cell line</strain>
    </source>
</reference>
<feature type="domain" description="Thioredoxin" evidence="2">
    <location>
        <begin position="144"/>
        <end position="243"/>
    </location>
</feature>
<dbReference type="Pfam" id="PF00085">
    <property type="entry name" value="Thioredoxin"/>
    <property type="match status" value="1"/>
</dbReference>
<feature type="region of interest" description="Disordered" evidence="1">
    <location>
        <begin position="509"/>
        <end position="570"/>
    </location>
</feature>
<dbReference type="InterPro" id="IPR057645">
    <property type="entry name" value="TXNDC16_3rd"/>
</dbReference>
<dbReference type="eggNOG" id="KOG0191">
    <property type="taxonomic scope" value="Eukaryota"/>
</dbReference>
<dbReference type="InterPro" id="IPR040090">
    <property type="entry name" value="TXNDC16"/>
</dbReference>
<dbReference type="Pfam" id="PF13848">
    <property type="entry name" value="Thioredoxin_6"/>
    <property type="match status" value="1"/>
</dbReference>
<feature type="compositionally biased region" description="Basic and acidic residues" evidence="1">
    <location>
        <begin position="558"/>
        <end position="570"/>
    </location>
</feature>
<accession>G3IAN8</accession>
<dbReference type="Gene3D" id="3.40.30.10">
    <property type="entry name" value="Glutaredoxin"/>
    <property type="match status" value="1"/>
</dbReference>
<evidence type="ECO:0000313" key="5">
    <source>
        <dbReference type="Proteomes" id="UP000001075"/>
    </source>
</evidence>
<dbReference type="InterPro" id="IPR036249">
    <property type="entry name" value="Thioredoxin-like_sf"/>
</dbReference>
<dbReference type="EMBL" id="JH001731">
    <property type="protein sequence ID" value="EGW07905.1"/>
    <property type="molecule type" value="Genomic_DNA"/>
</dbReference>
<evidence type="ECO:0000259" key="3">
    <source>
        <dbReference type="Pfam" id="PF24510"/>
    </source>
</evidence>
<evidence type="ECO:0000313" key="4">
    <source>
        <dbReference type="EMBL" id="EGW07905.1"/>
    </source>
</evidence>
<evidence type="ECO:0000256" key="1">
    <source>
        <dbReference type="SAM" id="MobiDB-lite"/>
    </source>
</evidence>
<dbReference type="SUPFAM" id="SSF52833">
    <property type="entry name" value="Thioredoxin-like"/>
    <property type="match status" value="1"/>
</dbReference>
<dbReference type="AlphaFoldDB" id="G3IAN8"/>
<sequence length="570" mass="63980">MKTEVAEDPQQVSTIHLQLGLPLVFIISQQATYEADRRTAEWVAWRLLGKAGVLLLSRDSVDMDIPQHANVAFRRAEKEVPVEFLVLNDVDLIVSYVENNMYIEEIQEDEDGVQKGPDLAIQDDEVAETVYRDRKRPLPLELTVELTQETFNSTVTTSDSLVLFYATWHAVSMAFLQSYIDVAIKLKGTSTILLTRINCADWSDVCSKQNVTAFPAVKLYKEGESPVSYEGMLGTKDLLKFVQLNRISCPVNIASIQEAEKYLCGELYKDLLSFTSVSVLGLFSPAMTSAKEHFREVGKQLRGSVITGVYSEDDVWILSNKYAAPLPAMLLARPREGRIESVPLATAPVQEMVQILANAPLEAFPEITVENLPAYLRLQRPLLILFSDGSINPQYRNTTLALVRQKQLDSFTPCWLNLKNTPVGRGILKAYFGHLPPLPQLLLVNLHSGGQVYAFPSAQSITEQNLILWLKKLEAGLENPITILSDQEWKPPLPAFDFLSMMDAPTSQAPTKKVEECMKEAEGQETAEQPQGGKSATRRLPTEMLRIKHWNRSNWPKEAAEEPSQLHREL</sequence>
<dbReference type="STRING" id="10029.G3IAN8"/>
<name>G3IAN8_CRIGR</name>
<dbReference type="Pfam" id="PF24510">
    <property type="entry name" value="TXNDC16_3rd"/>
    <property type="match status" value="1"/>
</dbReference>
<dbReference type="PANTHER" id="PTHR22699:SF1">
    <property type="entry name" value="THIOREDOXIN DOMAIN-CONTAINING PROTEIN 16"/>
    <property type="match status" value="1"/>
</dbReference>
<dbReference type="FunCoup" id="G3IAN8">
    <property type="interactions" value="668"/>
</dbReference>
<evidence type="ECO:0000259" key="2">
    <source>
        <dbReference type="Pfam" id="PF00085"/>
    </source>
</evidence>
<gene>
    <name evidence="4" type="ORF">I79_020664</name>
</gene>
<organism evidence="4 5">
    <name type="scientific">Cricetulus griseus</name>
    <name type="common">Chinese hamster</name>
    <name type="synonym">Cricetulus barabensis griseus</name>
    <dbReference type="NCBI Taxonomy" id="10029"/>
    <lineage>
        <taxon>Eukaryota</taxon>
        <taxon>Metazoa</taxon>
        <taxon>Chordata</taxon>
        <taxon>Craniata</taxon>
        <taxon>Vertebrata</taxon>
        <taxon>Euteleostomi</taxon>
        <taxon>Mammalia</taxon>
        <taxon>Eutheria</taxon>
        <taxon>Euarchontoglires</taxon>
        <taxon>Glires</taxon>
        <taxon>Rodentia</taxon>
        <taxon>Myomorpha</taxon>
        <taxon>Muroidea</taxon>
        <taxon>Cricetidae</taxon>
        <taxon>Cricetinae</taxon>
        <taxon>Cricetulus</taxon>
    </lineage>
</organism>
<feature type="compositionally biased region" description="Basic and acidic residues" evidence="1">
    <location>
        <begin position="512"/>
        <end position="522"/>
    </location>
</feature>
<feature type="domain" description="TXNDC16 third thioredoxin-like" evidence="3">
    <location>
        <begin position="3"/>
        <end position="91"/>
    </location>
</feature>
<dbReference type="InterPro" id="IPR013766">
    <property type="entry name" value="Thioredoxin_domain"/>
</dbReference>
<dbReference type="CDD" id="cd02961">
    <property type="entry name" value="PDI_a_family"/>
    <property type="match status" value="1"/>
</dbReference>
<dbReference type="Proteomes" id="UP000001075">
    <property type="component" value="Unassembled WGS sequence"/>
</dbReference>
<dbReference type="InParanoid" id="G3IAN8"/>
<protein>
    <submittedName>
        <fullName evidence="4">Thioredoxin domain-containing protein 16</fullName>
    </submittedName>
</protein>